<dbReference type="InterPro" id="IPR019489">
    <property type="entry name" value="Clp_ATPase_C"/>
</dbReference>
<dbReference type="SUPFAM" id="SSF57716">
    <property type="entry name" value="Glucocorticoid receptor-like (DNA-binding domain)"/>
    <property type="match status" value="1"/>
</dbReference>
<dbReference type="Gene3D" id="1.10.8.60">
    <property type="match status" value="1"/>
</dbReference>
<keyword evidence="8" id="KW-0645">Protease</keyword>
<feature type="domain" description="ClpX-type ZB" evidence="7">
    <location>
        <begin position="1"/>
        <end position="54"/>
    </location>
</feature>
<dbReference type="Proteomes" id="UP000325004">
    <property type="component" value="Chromosome"/>
</dbReference>
<dbReference type="InterPro" id="IPR059188">
    <property type="entry name" value="Znf_CLPX-like"/>
</dbReference>
<keyword evidence="5 6" id="KW-0143">Chaperone</keyword>
<evidence type="ECO:0000259" key="7">
    <source>
        <dbReference type="PROSITE" id="PS51902"/>
    </source>
</evidence>
<keyword evidence="9" id="KW-1185">Reference proteome</keyword>
<dbReference type="Pfam" id="PF07724">
    <property type="entry name" value="AAA_2"/>
    <property type="match status" value="1"/>
</dbReference>
<name>A0A5C0UFI4_9PROT</name>
<feature type="binding site" evidence="6">
    <location>
        <position position="38"/>
    </location>
    <ligand>
        <name>Zn(2+)</name>
        <dbReference type="ChEBI" id="CHEBI:29105"/>
    </ligand>
</feature>
<dbReference type="RefSeq" id="WP_148971596.1">
    <property type="nucleotide sequence ID" value="NZ_CP043316.1"/>
</dbReference>
<proteinExistence type="inferred from homology"/>
<dbReference type="GO" id="GO:0051082">
    <property type="term" value="F:unfolded protein binding"/>
    <property type="evidence" value="ECO:0007669"/>
    <property type="project" value="UniProtKB-UniRule"/>
</dbReference>
<dbReference type="OrthoDB" id="9804062at2"/>
<dbReference type="SMART" id="SM00382">
    <property type="entry name" value="AAA"/>
    <property type="match status" value="1"/>
</dbReference>
<dbReference type="NCBIfam" id="TIGR00382">
    <property type="entry name" value="clpX"/>
    <property type="match status" value="1"/>
</dbReference>
<dbReference type="GO" id="GO:0008270">
    <property type="term" value="F:zinc ion binding"/>
    <property type="evidence" value="ECO:0007669"/>
    <property type="project" value="UniProtKB-UniRule"/>
</dbReference>
<dbReference type="PANTHER" id="PTHR48102:SF7">
    <property type="entry name" value="ATP-DEPENDENT CLP PROTEASE ATP-BINDING SUBUNIT CLPX-LIKE, MITOCHONDRIAL"/>
    <property type="match status" value="1"/>
</dbReference>
<dbReference type="GO" id="GO:0005524">
    <property type="term" value="F:ATP binding"/>
    <property type="evidence" value="ECO:0007669"/>
    <property type="project" value="UniProtKB-KW"/>
</dbReference>
<dbReference type="InterPro" id="IPR010603">
    <property type="entry name" value="Znf_CppX_C4"/>
</dbReference>
<keyword evidence="8" id="KW-0378">Hydrolase</keyword>
<keyword evidence="1 6" id="KW-0479">Metal-binding</keyword>
<evidence type="ECO:0000256" key="4">
    <source>
        <dbReference type="ARBA" id="ARBA00022840"/>
    </source>
</evidence>
<dbReference type="SUPFAM" id="SSF52540">
    <property type="entry name" value="P-loop containing nucleoside triphosphate hydrolases"/>
    <property type="match status" value="1"/>
</dbReference>
<evidence type="ECO:0000256" key="5">
    <source>
        <dbReference type="ARBA" id="ARBA00023186"/>
    </source>
</evidence>
<dbReference type="SMART" id="SM00994">
    <property type="entry name" value="zf-C4_ClpX"/>
    <property type="match status" value="1"/>
</dbReference>
<organism evidence="8 9">
    <name type="scientific">Candidatus Cytomitobacter primus</name>
    <dbReference type="NCBI Taxonomy" id="2066024"/>
    <lineage>
        <taxon>Bacteria</taxon>
        <taxon>Pseudomonadati</taxon>
        <taxon>Pseudomonadota</taxon>
        <taxon>Alphaproteobacteria</taxon>
        <taxon>Holosporales</taxon>
        <taxon>Holosporaceae</taxon>
        <taxon>Candidatus Cytomitobacter</taxon>
    </lineage>
</organism>
<evidence type="ECO:0000256" key="2">
    <source>
        <dbReference type="ARBA" id="ARBA00022741"/>
    </source>
</evidence>
<dbReference type="GO" id="GO:0046983">
    <property type="term" value="F:protein dimerization activity"/>
    <property type="evidence" value="ECO:0007669"/>
    <property type="project" value="UniProtKB-UniRule"/>
</dbReference>
<dbReference type="InterPro" id="IPR027417">
    <property type="entry name" value="P-loop_NTPase"/>
</dbReference>
<dbReference type="NCBIfam" id="NF003745">
    <property type="entry name" value="PRK05342.1"/>
    <property type="match status" value="1"/>
</dbReference>
<dbReference type="InterPro" id="IPR004487">
    <property type="entry name" value="Clp_protease_ATP-bd_su_ClpX"/>
</dbReference>
<keyword evidence="3 6" id="KW-0862">Zinc</keyword>
<evidence type="ECO:0000256" key="1">
    <source>
        <dbReference type="ARBA" id="ARBA00022723"/>
    </source>
</evidence>
<accession>A0A5C0UFI4</accession>
<dbReference type="PANTHER" id="PTHR48102">
    <property type="entry name" value="ATP-DEPENDENT CLP PROTEASE ATP-BINDING SUBUNIT CLPX-LIKE, MITOCHONDRIAL-RELATED"/>
    <property type="match status" value="1"/>
</dbReference>
<dbReference type="GO" id="GO:0140662">
    <property type="term" value="F:ATP-dependent protein folding chaperone"/>
    <property type="evidence" value="ECO:0007669"/>
    <property type="project" value="InterPro"/>
</dbReference>
<reference evidence="8 9" key="1">
    <citation type="submission" date="2019-08" db="EMBL/GenBank/DDBJ databases">
        <title>Highly reduced genomes of protist endosymbionts show evolutionary convergence.</title>
        <authorList>
            <person name="George E."/>
            <person name="Husnik F."/>
            <person name="Tashyreva D."/>
            <person name="Prokopchuk G."/>
            <person name="Horak A."/>
            <person name="Kwong W.K."/>
            <person name="Lukes J."/>
            <person name="Keeling P.J."/>
        </authorList>
    </citation>
    <scope>NUCLEOTIDE SEQUENCE [LARGE SCALE GENOMIC DNA]</scope>
    <source>
        <strain evidence="8">1604LC</strain>
    </source>
</reference>
<dbReference type="GO" id="GO:0016887">
    <property type="term" value="F:ATP hydrolysis activity"/>
    <property type="evidence" value="ECO:0007669"/>
    <property type="project" value="InterPro"/>
</dbReference>
<dbReference type="Pfam" id="PF10431">
    <property type="entry name" value="ClpB_D2-small"/>
    <property type="match status" value="1"/>
</dbReference>
<evidence type="ECO:0000313" key="8">
    <source>
        <dbReference type="EMBL" id="QEK38480.1"/>
    </source>
</evidence>
<dbReference type="SMART" id="SM01086">
    <property type="entry name" value="ClpB_D2-small"/>
    <property type="match status" value="1"/>
</dbReference>
<dbReference type="Gene3D" id="3.40.50.300">
    <property type="entry name" value="P-loop containing nucleotide triphosphate hydrolases"/>
    <property type="match status" value="1"/>
</dbReference>
<comment type="similarity">
    <text evidence="6">Belongs to the ClpX chaperone family.</text>
</comment>
<feature type="binding site" evidence="6">
    <location>
        <position position="35"/>
    </location>
    <ligand>
        <name>Zn(2+)</name>
        <dbReference type="ChEBI" id="CHEBI:29105"/>
    </ligand>
</feature>
<protein>
    <submittedName>
        <fullName evidence="8">ATP-dependent Clp protease ATP-binding subunit ClpX</fullName>
    </submittedName>
</protein>
<dbReference type="Gene3D" id="6.20.220.10">
    <property type="entry name" value="ClpX chaperone, C4-type zinc finger domain"/>
    <property type="match status" value="1"/>
</dbReference>
<evidence type="ECO:0000256" key="6">
    <source>
        <dbReference type="PROSITE-ProRule" id="PRU01250"/>
    </source>
</evidence>
<keyword evidence="4 8" id="KW-0067">ATP-binding</keyword>
<keyword evidence="2" id="KW-0547">Nucleotide-binding</keyword>
<dbReference type="AlphaFoldDB" id="A0A5C0UFI4"/>
<gene>
    <name evidence="8" type="primary">clpX</name>
    <name evidence="8" type="ORF">FZC34_00925</name>
</gene>
<dbReference type="GO" id="GO:0051603">
    <property type="term" value="P:proteolysis involved in protein catabolic process"/>
    <property type="evidence" value="ECO:0007669"/>
    <property type="project" value="TreeGrafter"/>
</dbReference>
<dbReference type="Pfam" id="PF06689">
    <property type="entry name" value="zf-C4_ClpX"/>
    <property type="match status" value="1"/>
</dbReference>
<dbReference type="KEGG" id="cpri:FZC34_00925"/>
<dbReference type="GO" id="GO:0008233">
    <property type="term" value="F:peptidase activity"/>
    <property type="evidence" value="ECO:0007669"/>
    <property type="project" value="UniProtKB-KW"/>
</dbReference>
<evidence type="ECO:0000313" key="9">
    <source>
        <dbReference type="Proteomes" id="UP000325004"/>
    </source>
</evidence>
<dbReference type="PROSITE" id="PS51902">
    <property type="entry name" value="CLPX_ZB"/>
    <property type="match status" value="1"/>
</dbReference>
<dbReference type="InterPro" id="IPR038366">
    <property type="entry name" value="Znf_CppX_C4_sf"/>
</dbReference>
<dbReference type="GO" id="GO:0051301">
    <property type="term" value="P:cell division"/>
    <property type="evidence" value="ECO:0007669"/>
    <property type="project" value="TreeGrafter"/>
</dbReference>
<dbReference type="GO" id="GO:0009376">
    <property type="term" value="C:HslUV protease complex"/>
    <property type="evidence" value="ECO:0007669"/>
    <property type="project" value="TreeGrafter"/>
</dbReference>
<evidence type="ECO:0000256" key="3">
    <source>
        <dbReference type="ARBA" id="ARBA00022833"/>
    </source>
</evidence>
<feature type="binding site" evidence="6">
    <location>
        <position position="12"/>
    </location>
    <ligand>
        <name>Zn(2+)</name>
        <dbReference type="ChEBI" id="CHEBI:29105"/>
    </ligand>
</feature>
<dbReference type="InterPro" id="IPR050052">
    <property type="entry name" value="ATP-dep_Clp_protease_ClpX"/>
</dbReference>
<dbReference type="InterPro" id="IPR003593">
    <property type="entry name" value="AAA+_ATPase"/>
</dbReference>
<sequence length="398" mass="44717">MTYKQDKAPVICSFCYKDQNCVEKLIAAPSSAFICNECVDLCTKMIDKYKNSVEDNIEVPLPYKIKQILDEYIIGQEEAKKILSVAVFNHYKRITNNNINDDIEIEKSNILLIGPTGSGKTFFAKILAKILNVPFIIADATSLTEAGYVGEDVESMLHKLLQSADYNLDSAQKGIIYIDEIDKIAKTSENRSISRDVSGEGVQQALLKLIEGSSISLPQKMQKKGQDNSIMNTKDILFICGGAFSGLDEIIKESDSSKIGFKSEAIINESKSQDIDIKHLVKFGLIPELVGRLPVLAKLHKFDKEALIMIMRDTKNSIIKQYSSLFSLSNIKLNFTEDAMEFVAEESMKRNTGARSLKSVLEQIFLEHFFALREDSKHELLINRDYLESNKKAKKANN</sequence>
<feature type="binding site" evidence="6">
    <location>
        <position position="15"/>
    </location>
    <ligand>
        <name>Zn(2+)</name>
        <dbReference type="ChEBI" id="CHEBI:29105"/>
    </ligand>
</feature>
<dbReference type="EMBL" id="CP043316">
    <property type="protein sequence ID" value="QEK38480.1"/>
    <property type="molecule type" value="Genomic_DNA"/>
</dbReference>
<dbReference type="InterPro" id="IPR003959">
    <property type="entry name" value="ATPase_AAA_core"/>
</dbReference>
<dbReference type="CDD" id="cd19497">
    <property type="entry name" value="RecA-like_ClpX"/>
    <property type="match status" value="1"/>
</dbReference>